<keyword evidence="3" id="KW-1185">Reference proteome</keyword>
<sequence>MQIGSRAGSAAGQQRRGRENVRASKYSPTSDSNTLGDYSFPYYARPRLNSTSRKSQALRLPCCMIPYSLAFLYALGATLSHQRAPMKSDEPQGLVDCGPAEGLSKRHGKMVSNIISYPVLWSLRLIYLVTGRSSSARPGFHKAPIDLAGSARATSALSQRWL</sequence>
<accession>A0A5C2RS24</accession>
<gene>
    <name evidence="2" type="ORF">L227DRAFT_403202</name>
</gene>
<evidence type="ECO:0000313" key="3">
    <source>
        <dbReference type="Proteomes" id="UP000313359"/>
    </source>
</evidence>
<evidence type="ECO:0000313" key="2">
    <source>
        <dbReference type="EMBL" id="RPD53295.1"/>
    </source>
</evidence>
<dbReference type="Proteomes" id="UP000313359">
    <property type="component" value="Unassembled WGS sequence"/>
</dbReference>
<evidence type="ECO:0000256" key="1">
    <source>
        <dbReference type="SAM" id="MobiDB-lite"/>
    </source>
</evidence>
<feature type="region of interest" description="Disordered" evidence="1">
    <location>
        <begin position="1"/>
        <end position="32"/>
    </location>
</feature>
<dbReference type="AlphaFoldDB" id="A0A5C2RS24"/>
<name>A0A5C2RS24_9APHY</name>
<reference evidence="2" key="1">
    <citation type="journal article" date="2018" name="Genome Biol. Evol.">
        <title>Genomics and development of Lentinus tigrinus, a white-rot wood-decaying mushroom with dimorphic fruiting bodies.</title>
        <authorList>
            <person name="Wu B."/>
            <person name="Xu Z."/>
            <person name="Knudson A."/>
            <person name="Carlson A."/>
            <person name="Chen N."/>
            <person name="Kovaka S."/>
            <person name="LaButti K."/>
            <person name="Lipzen A."/>
            <person name="Pennachio C."/>
            <person name="Riley R."/>
            <person name="Schakwitz W."/>
            <person name="Umezawa K."/>
            <person name="Ohm R.A."/>
            <person name="Grigoriev I.V."/>
            <person name="Nagy L.G."/>
            <person name="Gibbons J."/>
            <person name="Hibbett D."/>
        </authorList>
    </citation>
    <scope>NUCLEOTIDE SEQUENCE [LARGE SCALE GENOMIC DNA]</scope>
    <source>
        <strain evidence="2">ALCF2SS1-6</strain>
    </source>
</reference>
<protein>
    <submittedName>
        <fullName evidence="2">Uncharacterized protein</fullName>
    </submittedName>
</protein>
<dbReference type="EMBL" id="ML122325">
    <property type="protein sequence ID" value="RPD53295.1"/>
    <property type="molecule type" value="Genomic_DNA"/>
</dbReference>
<proteinExistence type="predicted"/>
<organism evidence="2 3">
    <name type="scientific">Lentinus tigrinus ALCF2SS1-6</name>
    <dbReference type="NCBI Taxonomy" id="1328759"/>
    <lineage>
        <taxon>Eukaryota</taxon>
        <taxon>Fungi</taxon>
        <taxon>Dikarya</taxon>
        <taxon>Basidiomycota</taxon>
        <taxon>Agaricomycotina</taxon>
        <taxon>Agaricomycetes</taxon>
        <taxon>Polyporales</taxon>
        <taxon>Polyporaceae</taxon>
        <taxon>Lentinus</taxon>
    </lineage>
</organism>